<evidence type="ECO:0000313" key="5">
    <source>
        <dbReference type="Proteomes" id="UP001251857"/>
    </source>
</evidence>
<dbReference type="Pfam" id="PF02321">
    <property type="entry name" value="OEP"/>
    <property type="match status" value="2"/>
</dbReference>
<evidence type="ECO:0000256" key="1">
    <source>
        <dbReference type="ARBA" id="ARBA00007613"/>
    </source>
</evidence>
<gene>
    <name evidence="4" type="ORF">RM532_13730</name>
</gene>
<evidence type="ECO:0000313" key="4">
    <source>
        <dbReference type="EMBL" id="MDT0636011.1"/>
    </source>
</evidence>
<comment type="similarity">
    <text evidence="1">Belongs to the outer membrane factor (OMF) (TC 1.B.17) family.</text>
</comment>
<dbReference type="Gene3D" id="1.20.1600.10">
    <property type="entry name" value="Outer membrane efflux proteins (OEP)"/>
    <property type="match status" value="1"/>
</dbReference>
<dbReference type="PANTHER" id="PTHR30203:SF24">
    <property type="entry name" value="BLR4935 PROTEIN"/>
    <property type="match status" value="1"/>
</dbReference>
<reference evidence="4 5" key="1">
    <citation type="submission" date="2023-09" db="EMBL/GenBank/DDBJ databases">
        <authorList>
            <person name="Rey-Velasco X."/>
        </authorList>
    </citation>
    <scope>NUCLEOTIDE SEQUENCE [LARGE SCALE GENOMIC DNA]</scope>
    <source>
        <strain evidence="4 5">W335</strain>
    </source>
</reference>
<dbReference type="EMBL" id="JAVRIB010000016">
    <property type="protein sequence ID" value="MDT0636011.1"/>
    <property type="molecule type" value="Genomic_DNA"/>
</dbReference>
<proteinExistence type="inferred from homology"/>
<dbReference type="Proteomes" id="UP001251857">
    <property type="component" value="Unassembled WGS sequence"/>
</dbReference>
<organism evidence="4 5">
    <name type="scientific">Spectribacter hydrogenoxidans</name>
    <dbReference type="NCBI Taxonomy" id="3075608"/>
    <lineage>
        <taxon>Bacteria</taxon>
        <taxon>Pseudomonadati</taxon>
        <taxon>Pseudomonadota</taxon>
        <taxon>Gammaproteobacteria</taxon>
        <taxon>Salinisphaerales</taxon>
        <taxon>Salinisphaeraceae</taxon>
        <taxon>Spectribacter</taxon>
    </lineage>
</organism>
<dbReference type="InterPro" id="IPR010131">
    <property type="entry name" value="MdtP/NodT-like"/>
</dbReference>
<feature type="chain" id="PRO_5046353765" evidence="3">
    <location>
        <begin position="19"/>
        <end position="482"/>
    </location>
</feature>
<feature type="signal peptide" evidence="3">
    <location>
        <begin position="1"/>
        <end position="18"/>
    </location>
</feature>
<feature type="region of interest" description="Disordered" evidence="2">
    <location>
        <begin position="96"/>
        <end position="124"/>
    </location>
</feature>
<dbReference type="SUPFAM" id="SSF56954">
    <property type="entry name" value="Outer membrane efflux proteins (OEP)"/>
    <property type="match status" value="1"/>
</dbReference>
<sequence>MTRLPVRLLGPAVLSLIAAGCATQQYQPTPLDPADNAQQFRDQRLDSPALADFVTALNPDRTDWPPQRWDERSLFLAALFHHPDFAVQRAEWRARQAEGETAARRPPPGVQLQTEYDTDPEEQGASHWSLGGLLNLTFEAPGKRDARIVAARARIDAARQQLGHSAWQLRERVLRRYIEWQDRSMRVRLASLQRLAADQATTLLVERQRAGVTGGLEVSVMRLRDQRARLEEVAARNEVITARMGLAAAMGVPTDAIEAIRNRLGKPAGDLPAVDELRLRRSALTGRYDIQRELAAFAAADADLRGAVAAQYPDVTLAPGFIYDQGDAVWLLEASWMLLLRGYNDGPIAAARARRDAAAARFRALQARVIGELDQAVTHYRGQRRVLETANKLLAEQRDYEAEVRQRHAAGYVDRLNLLTAQIETLAARRARLDAWRNALLARARLETTAQTTVPVRDDDLQLAIRRFVNQSTTDRQSESGP</sequence>
<evidence type="ECO:0000256" key="3">
    <source>
        <dbReference type="SAM" id="SignalP"/>
    </source>
</evidence>
<dbReference type="PANTHER" id="PTHR30203">
    <property type="entry name" value="OUTER MEMBRANE CATION EFFLUX PROTEIN"/>
    <property type="match status" value="1"/>
</dbReference>
<comment type="caution">
    <text evidence="4">The sequence shown here is derived from an EMBL/GenBank/DDBJ whole genome shotgun (WGS) entry which is preliminary data.</text>
</comment>
<keyword evidence="3" id="KW-0732">Signal</keyword>
<protein>
    <submittedName>
        <fullName evidence="4">TolC family protein</fullName>
    </submittedName>
</protein>
<dbReference type="InterPro" id="IPR003423">
    <property type="entry name" value="OMP_efflux"/>
</dbReference>
<dbReference type="RefSeq" id="WP_311653906.1">
    <property type="nucleotide sequence ID" value="NZ_JAVRIB010000016.1"/>
</dbReference>
<dbReference type="PROSITE" id="PS51257">
    <property type="entry name" value="PROKAR_LIPOPROTEIN"/>
    <property type="match status" value="1"/>
</dbReference>
<evidence type="ECO:0000256" key="2">
    <source>
        <dbReference type="SAM" id="MobiDB-lite"/>
    </source>
</evidence>
<accession>A0ABU3C377</accession>
<name>A0ABU3C377_9GAMM</name>
<keyword evidence="5" id="KW-1185">Reference proteome</keyword>